<dbReference type="PROSITE" id="PS50850">
    <property type="entry name" value="MFS"/>
    <property type="match status" value="1"/>
</dbReference>
<evidence type="ECO:0000256" key="1">
    <source>
        <dbReference type="ARBA" id="ARBA00004651"/>
    </source>
</evidence>
<evidence type="ECO:0000256" key="3">
    <source>
        <dbReference type="ARBA" id="ARBA00022989"/>
    </source>
</evidence>
<feature type="transmembrane region" description="Helical" evidence="6">
    <location>
        <begin position="20"/>
        <end position="44"/>
    </location>
</feature>
<evidence type="ECO:0000313" key="9">
    <source>
        <dbReference type="Proteomes" id="UP001501581"/>
    </source>
</evidence>
<feature type="domain" description="Major facilitator superfamily (MFS) profile" evidence="7">
    <location>
        <begin position="19"/>
        <end position="430"/>
    </location>
</feature>
<evidence type="ECO:0000256" key="2">
    <source>
        <dbReference type="ARBA" id="ARBA00022692"/>
    </source>
</evidence>
<protein>
    <submittedName>
        <fullName evidence="8">MFS transporter</fullName>
    </submittedName>
</protein>
<accession>A0ABN1TXZ6</accession>
<name>A0ABN1TXZ6_9ACTN</name>
<feature type="transmembrane region" description="Helical" evidence="6">
    <location>
        <begin position="175"/>
        <end position="194"/>
    </location>
</feature>
<evidence type="ECO:0000256" key="4">
    <source>
        <dbReference type="ARBA" id="ARBA00023136"/>
    </source>
</evidence>
<feature type="transmembrane region" description="Helical" evidence="6">
    <location>
        <begin position="410"/>
        <end position="429"/>
    </location>
</feature>
<feature type="transmembrane region" description="Helical" evidence="6">
    <location>
        <begin position="289"/>
        <end position="308"/>
    </location>
</feature>
<dbReference type="InterPro" id="IPR011701">
    <property type="entry name" value="MFS"/>
</dbReference>
<dbReference type="PROSITE" id="PS00216">
    <property type="entry name" value="SUGAR_TRANSPORT_1"/>
    <property type="match status" value="1"/>
</dbReference>
<keyword evidence="4 6" id="KW-0472">Membrane</keyword>
<feature type="transmembrane region" description="Helical" evidence="6">
    <location>
        <begin position="315"/>
        <end position="335"/>
    </location>
</feature>
<comment type="subcellular location">
    <subcellularLocation>
        <location evidence="1">Cell membrane</location>
        <topology evidence="1">Multi-pass membrane protein</topology>
    </subcellularLocation>
</comment>
<gene>
    <name evidence="8" type="ORF">GCM10009668_23990</name>
</gene>
<feature type="transmembrane region" description="Helical" evidence="6">
    <location>
        <begin position="86"/>
        <end position="104"/>
    </location>
</feature>
<feature type="transmembrane region" description="Helical" evidence="6">
    <location>
        <begin position="110"/>
        <end position="131"/>
    </location>
</feature>
<evidence type="ECO:0000256" key="5">
    <source>
        <dbReference type="SAM" id="MobiDB-lite"/>
    </source>
</evidence>
<keyword evidence="9" id="KW-1185">Reference proteome</keyword>
<dbReference type="InterPro" id="IPR020846">
    <property type="entry name" value="MFS_dom"/>
</dbReference>
<feature type="transmembrane region" description="Helical" evidence="6">
    <location>
        <begin position="56"/>
        <end position="74"/>
    </location>
</feature>
<dbReference type="EMBL" id="BAAALG010000009">
    <property type="protein sequence ID" value="GAA1104078.1"/>
    <property type="molecule type" value="Genomic_DNA"/>
</dbReference>
<reference evidence="8 9" key="1">
    <citation type="journal article" date="2019" name="Int. J. Syst. Evol. Microbiol.">
        <title>The Global Catalogue of Microorganisms (GCM) 10K type strain sequencing project: providing services to taxonomists for standard genome sequencing and annotation.</title>
        <authorList>
            <consortium name="The Broad Institute Genomics Platform"/>
            <consortium name="The Broad Institute Genome Sequencing Center for Infectious Disease"/>
            <person name="Wu L."/>
            <person name="Ma J."/>
        </authorList>
    </citation>
    <scope>NUCLEOTIDE SEQUENCE [LARGE SCALE GENOMIC DNA]</scope>
    <source>
        <strain evidence="8 9">JCM 13008</strain>
    </source>
</reference>
<comment type="caution">
    <text evidence="8">The sequence shown here is derived from an EMBL/GenBank/DDBJ whole genome shotgun (WGS) entry which is preliminary data.</text>
</comment>
<dbReference type="Proteomes" id="UP001501581">
    <property type="component" value="Unassembled WGS sequence"/>
</dbReference>
<sequence>MNLSAAIRNNPMTRFQWSVVAICILLTMIDGYEILITAFTLPALTQEWGLASGQQGLVASVGTLGMGIGAVVLGPLADRIGRRRHILFSLAFIVPGMVLSGLAWSFESFLAFRFLSGLFLGGIVPSINVLVAEYSNKERRGAVMGVYGIGLPLGAAIGGFLSVELIDAFTWRGPYFFAAGVTFVLFLLSVVRLPESADYLVQRRPAGALQAYNRIADRIGVARSTELPPAPVAADNSGLASMWRGVMLPRTLLLWVAYATLTAAFYFANSLTAKLVTETTGDPEFGIRAQALVAAGGVIGALVFAYVSRKLHPRVVTALIMGFGTVVFFAFAEFFSDRTMVVVLAVAIGFAVNGGLAAYYAISPSIYSIGVRAAAVGLMMGLGRVVAFFAPNTATFLQERGFTAPDLYQLYGLVLVVSGIAVLALHATYRGANRRDAMDEEDDAQCDPSVEKPTVSAR</sequence>
<keyword evidence="2 6" id="KW-0812">Transmembrane</keyword>
<evidence type="ECO:0000259" key="7">
    <source>
        <dbReference type="PROSITE" id="PS50850"/>
    </source>
</evidence>
<organism evidence="8 9">
    <name type="scientific">Nocardioides dubius</name>
    <dbReference type="NCBI Taxonomy" id="317019"/>
    <lineage>
        <taxon>Bacteria</taxon>
        <taxon>Bacillati</taxon>
        <taxon>Actinomycetota</taxon>
        <taxon>Actinomycetes</taxon>
        <taxon>Propionibacteriales</taxon>
        <taxon>Nocardioidaceae</taxon>
        <taxon>Nocardioides</taxon>
    </lineage>
</organism>
<dbReference type="InterPro" id="IPR036259">
    <property type="entry name" value="MFS_trans_sf"/>
</dbReference>
<dbReference type="Pfam" id="PF07690">
    <property type="entry name" value="MFS_1"/>
    <property type="match status" value="1"/>
</dbReference>
<keyword evidence="3 6" id="KW-1133">Transmembrane helix</keyword>
<dbReference type="Gene3D" id="1.20.1250.20">
    <property type="entry name" value="MFS general substrate transporter like domains"/>
    <property type="match status" value="1"/>
</dbReference>
<dbReference type="PANTHER" id="PTHR23508">
    <property type="entry name" value="CARBOXYLIC ACID TRANSPORTER PROTEIN HOMOLOG"/>
    <property type="match status" value="1"/>
</dbReference>
<dbReference type="PROSITE" id="PS00217">
    <property type="entry name" value="SUGAR_TRANSPORT_2"/>
    <property type="match status" value="1"/>
</dbReference>
<feature type="transmembrane region" description="Helical" evidence="6">
    <location>
        <begin position="252"/>
        <end position="269"/>
    </location>
</feature>
<feature type="transmembrane region" description="Helical" evidence="6">
    <location>
        <begin position="341"/>
        <end position="362"/>
    </location>
</feature>
<dbReference type="SUPFAM" id="SSF103473">
    <property type="entry name" value="MFS general substrate transporter"/>
    <property type="match status" value="1"/>
</dbReference>
<evidence type="ECO:0000256" key="6">
    <source>
        <dbReference type="SAM" id="Phobius"/>
    </source>
</evidence>
<dbReference type="PANTHER" id="PTHR23508:SF10">
    <property type="entry name" value="CARBOXYLIC ACID TRANSPORTER PROTEIN HOMOLOG"/>
    <property type="match status" value="1"/>
</dbReference>
<feature type="transmembrane region" description="Helical" evidence="6">
    <location>
        <begin position="369"/>
        <end position="390"/>
    </location>
</feature>
<feature type="transmembrane region" description="Helical" evidence="6">
    <location>
        <begin position="143"/>
        <end position="163"/>
    </location>
</feature>
<evidence type="ECO:0000313" key="8">
    <source>
        <dbReference type="EMBL" id="GAA1104078.1"/>
    </source>
</evidence>
<dbReference type="InterPro" id="IPR005829">
    <property type="entry name" value="Sugar_transporter_CS"/>
</dbReference>
<feature type="region of interest" description="Disordered" evidence="5">
    <location>
        <begin position="436"/>
        <end position="458"/>
    </location>
</feature>
<dbReference type="RefSeq" id="WP_343994688.1">
    <property type="nucleotide sequence ID" value="NZ_BAAALG010000009.1"/>
</dbReference>
<proteinExistence type="predicted"/>